<accession>Q47KN2</accession>
<organism evidence="2">
    <name type="scientific">Thermobifida fusca (strain YX)</name>
    <dbReference type="NCBI Taxonomy" id="269800"/>
    <lineage>
        <taxon>Bacteria</taxon>
        <taxon>Bacillati</taxon>
        <taxon>Actinomycetota</taxon>
        <taxon>Actinomycetes</taxon>
        <taxon>Streptosporangiales</taxon>
        <taxon>Nocardiopsidaceae</taxon>
        <taxon>Thermobifida</taxon>
    </lineage>
</organism>
<feature type="region of interest" description="Disordered" evidence="1">
    <location>
        <begin position="132"/>
        <end position="192"/>
    </location>
</feature>
<evidence type="ECO:0000256" key="1">
    <source>
        <dbReference type="SAM" id="MobiDB-lite"/>
    </source>
</evidence>
<dbReference type="KEGG" id="tfu:Tfu_2957"/>
<dbReference type="STRING" id="269800.Tfu_2957"/>
<dbReference type="HOGENOM" id="CLU_1414568_0_0_11"/>
<feature type="compositionally biased region" description="Polar residues" evidence="1">
    <location>
        <begin position="145"/>
        <end position="155"/>
    </location>
</feature>
<gene>
    <name evidence="2" type="ordered locus">Tfu_2957</name>
</gene>
<sequence length="192" mass="21320">MWFRVVENIGDQLCLPLVAPWTQWADNNGDSACETGFWMPVSLFSAHGEPFRLPAVSPDERQPDLVERIVDGLRHHPRVILDAATERDQQRTIAAGKVAGKYLKRATKAAVTSRGVLIEFDDVDFDDSYAPLSDEQEQWVPEPSVESSVERNVQATAPLELPVHDDLPDGQLPRRIPGAGPRPGPRIPRGIE</sequence>
<protein>
    <submittedName>
        <fullName evidence="2">Uncharacterized protein</fullName>
    </submittedName>
</protein>
<dbReference type="AlphaFoldDB" id="Q47KN2"/>
<proteinExistence type="predicted"/>
<evidence type="ECO:0000313" key="2">
    <source>
        <dbReference type="EMBL" id="AAZ56990.1"/>
    </source>
</evidence>
<name>Q47KN2_THEFY</name>
<dbReference type="EMBL" id="CP000088">
    <property type="protein sequence ID" value="AAZ56990.1"/>
    <property type="molecule type" value="Genomic_DNA"/>
</dbReference>
<reference evidence="2" key="1">
    <citation type="submission" date="2005-07" db="EMBL/GenBank/DDBJ databases">
        <title>Complete sequence of Thermobifida fusca YX.</title>
        <authorList>
            <consortium name="US DOE Joint Genome Institute"/>
            <person name="Copeland A."/>
            <person name="Lucas S."/>
            <person name="Lapidus A."/>
            <person name="Barry K."/>
            <person name="Detter J.C."/>
            <person name="Glavina T."/>
            <person name="Hammon N."/>
            <person name="Israni S."/>
            <person name="Pitluck S."/>
            <person name="Di Bartolo G."/>
            <person name="Chain P."/>
            <person name="Schmutz J."/>
            <person name="Larimer F."/>
            <person name="Land M."/>
            <person name="Lykidis A."/>
            <person name="Richardson P."/>
        </authorList>
    </citation>
    <scope>NUCLEOTIDE SEQUENCE</scope>
    <source>
        <strain evidence="2">YX</strain>
    </source>
</reference>